<feature type="region of interest" description="Disordered" evidence="1">
    <location>
        <begin position="1"/>
        <end position="82"/>
    </location>
</feature>
<organism evidence="2 3">
    <name type="scientific">Pleurodeles waltl</name>
    <name type="common">Iberian ribbed newt</name>
    <dbReference type="NCBI Taxonomy" id="8319"/>
    <lineage>
        <taxon>Eukaryota</taxon>
        <taxon>Metazoa</taxon>
        <taxon>Chordata</taxon>
        <taxon>Craniata</taxon>
        <taxon>Vertebrata</taxon>
        <taxon>Euteleostomi</taxon>
        <taxon>Amphibia</taxon>
        <taxon>Batrachia</taxon>
        <taxon>Caudata</taxon>
        <taxon>Salamandroidea</taxon>
        <taxon>Salamandridae</taxon>
        <taxon>Pleurodelinae</taxon>
        <taxon>Pleurodeles</taxon>
    </lineage>
</organism>
<reference evidence="2" key="1">
    <citation type="journal article" date="2022" name="bioRxiv">
        <title>Sequencing and chromosome-scale assembly of the giantPleurodeles waltlgenome.</title>
        <authorList>
            <person name="Brown T."/>
            <person name="Elewa A."/>
            <person name="Iarovenko S."/>
            <person name="Subramanian E."/>
            <person name="Araus A.J."/>
            <person name="Petzold A."/>
            <person name="Susuki M."/>
            <person name="Suzuki K.-i.T."/>
            <person name="Hayashi T."/>
            <person name="Toyoda A."/>
            <person name="Oliveira C."/>
            <person name="Osipova E."/>
            <person name="Leigh N.D."/>
            <person name="Simon A."/>
            <person name="Yun M.H."/>
        </authorList>
    </citation>
    <scope>NUCLEOTIDE SEQUENCE</scope>
    <source>
        <strain evidence="2">20211129_DDA</strain>
        <tissue evidence="2">Liver</tissue>
    </source>
</reference>
<accession>A0AAV7NFH8</accession>
<protein>
    <submittedName>
        <fullName evidence="2">Uncharacterized protein</fullName>
    </submittedName>
</protein>
<keyword evidence="3" id="KW-1185">Reference proteome</keyword>
<evidence type="ECO:0000256" key="1">
    <source>
        <dbReference type="SAM" id="MobiDB-lite"/>
    </source>
</evidence>
<proteinExistence type="predicted"/>
<dbReference type="Proteomes" id="UP001066276">
    <property type="component" value="Chromosome 8"/>
</dbReference>
<feature type="compositionally biased region" description="Polar residues" evidence="1">
    <location>
        <begin position="11"/>
        <end position="31"/>
    </location>
</feature>
<gene>
    <name evidence="2" type="ORF">NDU88_002128</name>
</gene>
<evidence type="ECO:0000313" key="2">
    <source>
        <dbReference type="EMBL" id="KAJ1113887.1"/>
    </source>
</evidence>
<dbReference type="AlphaFoldDB" id="A0AAV7NFH8"/>
<sequence>MGTGTEKVSIPATQASTSCHAQFSEPSTSAGLTEIGEKKKKKIKKLPLPAVAARTADTARRPLTKRAAAKYRPLLAHRSPRA</sequence>
<comment type="caution">
    <text evidence="2">The sequence shown here is derived from an EMBL/GenBank/DDBJ whole genome shotgun (WGS) entry which is preliminary data.</text>
</comment>
<name>A0AAV7NFH8_PLEWA</name>
<dbReference type="EMBL" id="JANPWB010000012">
    <property type="protein sequence ID" value="KAJ1113887.1"/>
    <property type="molecule type" value="Genomic_DNA"/>
</dbReference>
<evidence type="ECO:0000313" key="3">
    <source>
        <dbReference type="Proteomes" id="UP001066276"/>
    </source>
</evidence>
<dbReference type="PROSITE" id="PS51257">
    <property type="entry name" value="PROKAR_LIPOPROTEIN"/>
    <property type="match status" value="1"/>
</dbReference>